<feature type="transmembrane region" description="Helical" evidence="1">
    <location>
        <begin position="24"/>
        <end position="43"/>
    </location>
</feature>
<organism evidence="2 3">
    <name type="scientific">Iamia majanohamensis</name>
    <dbReference type="NCBI Taxonomy" id="467976"/>
    <lineage>
        <taxon>Bacteria</taxon>
        <taxon>Bacillati</taxon>
        <taxon>Actinomycetota</taxon>
        <taxon>Acidimicrobiia</taxon>
        <taxon>Acidimicrobiales</taxon>
        <taxon>Iamiaceae</taxon>
        <taxon>Iamia</taxon>
    </lineage>
</organism>
<reference evidence="2" key="1">
    <citation type="submission" date="2023-01" db="EMBL/GenBank/DDBJ databases">
        <title>The diversity of Class Acidimicrobiia in South China Sea sediment environments and the proposal of Iamia marina sp. nov., a novel species of the genus Iamia.</title>
        <authorList>
            <person name="He Y."/>
            <person name="Tian X."/>
        </authorList>
    </citation>
    <scope>NUCLEOTIDE SEQUENCE</scope>
    <source>
        <strain evidence="2">DSM 19957</strain>
    </source>
</reference>
<gene>
    <name evidence="2" type="ORF">PO878_15410</name>
</gene>
<dbReference type="KEGG" id="ima:PO878_15410"/>
<keyword evidence="1" id="KW-1133">Transmembrane helix</keyword>
<proteinExistence type="predicted"/>
<keyword evidence="3" id="KW-1185">Reference proteome</keyword>
<dbReference type="RefSeq" id="WP_272735416.1">
    <property type="nucleotide sequence ID" value="NZ_CP116942.1"/>
</dbReference>
<sequence length="55" mass="5989">MRLTVHLARLLRDVARYSVATRRLALLVLVVAGFVVILLALAAQTTAPLAIYPFA</sequence>
<dbReference type="AlphaFoldDB" id="A0AAF0BUL3"/>
<evidence type="ECO:0000256" key="1">
    <source>
        <dbReference type="SAM" id="Phobius"/>
    </source>
</evidence>
<keyword evidence="1" id="KW-0812">Transmembrane</keyword>
<protein>
    <submittedName>
        <fullName evidence="2">Uncharacterized protein</fullName>
    </submittedName>
</protein>
<name>A0AAF0BUL3_9ACTN</name>
<accession>A0AAF0BUL3</accession>
<dbReference type="Proteomes" id="UP001216390">
    <property type="component" value="Chromosome"/>
</dbReference>
<keyword evidence="1" id="KW-0472">Membrane</keyword>
<evidence type="ECO:0000313" key="3">
    <source>
        <dbReference type="Proteomes" id="UP001216390"/>
    </source>
</evidence>
<dbReference type="EMBL" id="CP116942">
    <property type="protein sequence ID" value="WCO65890.1"/>
    <property type="molecule type" value="Genomic_DNA"/>
</dbReference>
<evidence type="ECO:0000313" key="2">
    <source>
        <dbReference type="EMBL" id="WCO65890.1"/>
    </source>
</evidence>